<evidence type="ECO:0000313" key="2">
    <source>
        <dbReference type="Proteomes" id="UP000009273"/>
    </source>
</evidence>
<dbReference type="KEGG" id="vg:18563783"/>
<protein>
    <submittedName>
        <fullName evidence="1">Gp572</fullName>
    </submittedName>
</protein>
<accession>G3MAV2</accession>
<dbReference type="RefSeq" id="YP_009015864.1">
    <property type="nucleotide sequence ID" value="NC_023719.1"/>
</dbReference>
<sequence>MLTNVEFKWEQQSNYIVLKAYHYKHFTLEFKLNKNGRVHEINVCGPRSNDTDGKYHFARKSYKRVKPNEKNKKDVLPLFDYFINVVSEAK</sequence>
<dbReference type="GeneID" id="18563783"/>
<dbReference type="EMBL" id="JN638751">
    <property type="protein sequence ID" value="AEO93818.1"/>
    <property type="molecule type" value="Genomic_DNA"/>
</dbReference>
<organism evidence="1 2">
    <name type="scientific">Bacillus phage G</name>
    <dbReference type="NCBI Taxonomy" id="2884420"/>
    <lineage>
        <taxon>Viruses</taxon>
        <taxon>Duplodnaviria</taxon>
        <taxon>Heunggongvirae</taxon>
        <taxon>Uroviricota</taxon>
        <taxon>Caudoviricetes</taxon>
        <taxon>Donellivirus</taxon>
        <taxon>Donellivirus gee</taxon>
    </lineage>
</organism>
<gene>
    <name evidence="1" type="primary">572</name>
    <name evidence="1" type="ORF">G_572</name>
</gene>
<dbReference type="Proteomes" id="UP000009273">
    <property type="component" value="Segment"/>
</dbReference>
<evidence type="ECO:0000313" key="1">
    <source>
        <dbReference type="EMBL" id="AEO93818.1"/>
    </source>
</evidence>
<reference evidence="1 2" key="1">
    <citation type="submission" date="2011-09" db="EMBL/GenBank/DDBJ databases">
        <authorList>
            <person name="Pope W.H."/>
            <person name="Pedulla M.L."/>
            <person name="Ford M.E."/>
            <person name="Peebles C.L."/>
            <person name="Hatfull G.H."/>
            <person name="Hendrix R.W."/>
        </authorList>
    </citation>
    <scope>NUCLEOTIDE SEQUENCE [LARGE SCALE GENOMIC DNA]</scope>
    <source>
        <strain evidence="1">G</strain>
    </source>
</reference>
<proteinExistence type="predicted"/>
<name>G3MAV2_9CAUD</name>
<keyword evidence="2" id="KW-1185">Reference proteome</keyword>